<protein>
    <submittedName>
        <fullName evidence="2">Uncharacterized protein</fullName>
    </submittedName>
</protein>
<reference evidence="2" key="1">
    <citation type="journal article" date="2015" name="Nature">
        <title>Complex archaea that bridge the gap between prokaryotes and eukaryotes.</title>
        <authorList>
            <person name="Spang A."/>
            <person name="Saw J.H."/>
            <person name="Jorgensen S.L."/>
            <person name="Zaremba-Niedzwiedzka K."/>
            <person name="Martijn J."/>
            <person name="Lind A.E."/>
            <person name="van Eijk R."/>
            <person name="Schleper C."/>
            <person name="Guy L."/>
            <person name="Ettema T.J."/>
        </authorList>
    </citation>
    <scope>NUCLEOTIDE SEQUENCE</scope>
</reference>
<proteinExistence type="predicted"/>
<evidence type="ECO:0000313" key="2">
    <source>
        <dbReference type="EMBL" id="KKL23158.1"/>
    </source>
</evidence>
<name>A0A0F9EGP7_9ZZZZ</name>
<sequence length="93" mass="9723">MELTREQVNVGIAAGLALTNPDDDRLYVPMKHAAGSLVLRQLLMLLAGGQLGLTSTMQQEAPPGDGEDLPPATPPATPKDSQGLALHKGAKKK</sequence>
<feature type="region of interest" description="Disordered" evidence="1">
    <location>
        <begin position="55"/>
        <end position="93"/>
    </location>
</feature>
<dbReference type="AlphaFoldDB" id="A0A0F9EGP7"/>
<comment type="caution">
    <text evidence="2">The sequence shown here is derived from an EMBL/GenBank/DDBJ whole genome shotgun (WGS) entry which is preliminary data.</text>
</comment>
<accession>A0A0F9EGP7</accession>
<evidence type="ECO:0000256" key="1">
    <source>
        <dbReference type="SAM" id="MobiDB-lite"/>
    </source>
</evidence>
<organism evidence="2">
    <name type="scientific">marine sediment metagenome</name>
    <dbReference type="NCBI Taxonomy" id="412755"/>
    <lineage>
        <taxon>unclassified sequences</taxon>
        <taxon>metagenomes</taxon>
        <taxon>ecological metagenomes</taxon>
    </lineage>
</organism>
<dbReference type="EMBL" id="LAZR01037081">
    <property type="protein sequence ID" value="KKL23158.1"/>
    <property type="molecule type" value="Genomic_DNA"/>
</dbReference>
<gene>
    <name evidence="2" type="ORF">LCGC14_2428210</name>
</gene>